<evidence type="ECO:0008006" key="6">
    <source>
        <dbReference type="Google" id="ProtNLM"/>
    </source>
</evidence>
<proteinExistence type="inferred from homology"/>
<reference evidence="4" key="1">
    <citation type="journal article" date="2023" name="bioRxiv">
        <title>Scaffold-level genome assemblies of two parasitoid biocontrol wasps reveal the parthenogenesis mechanism and an associated novel virus.</title>
        <authorList>
            <person name="Inwood S."/>
            <person name="Skelly J."/>
            <person name="Guhlin J."/>
            <person name="Harrop T."/>
            <person name="Goldson S."/>
            <person name="Dearden P."/>
        </authorList>
    </citation>
    <scope>NUCLEOTIDE SEQUENCE</scope>
    <source>
        <strain evidence="4">Irish</strain>
        <tissue evidence="4">Whole body</tissue>
    </source>
</reference>
<evidence type="ECO:0000313" key="5">
    <source>
        <dbReference type="Proteomes" id="UP001168990"/>
    </source>
</evidence>
<comment type="similarity">
    <text evidence="1">Belongs to the UPF0587 family.</text>
</comment>
<reference evidence="4" key="2">
    <citation type="submission" date="2023-03" db="EMBL/GenBank/DDBJ databases">
        <authorList>
            <person name="Inwood S.N."/>
            <person name="Skelly J.G."/>
            <person name="Guhlin J."/>
            <person name="Harrop T.W.R."/>
            <person name="Goldson S.G."/>
            <person name="Dearden P.K."/>
        </authorList>
    </citation>
    <scope>NUCLEOTIDE SEQUENCE</scope>
    <source>
        <strain evidence="4">Irish</strain>
        <tissue evidence="4">Whole body</tissue>
    </source>
</reference>
<dbReference type="GO" id="GO:0008270">
    <property type="term" value="F:zinc ion binding"/>
    <property type="evidence" value="ECO:0007669"/>
    <property type="project" value="TreeGrafter"/>
</dbReference>
<keyword evidence="3" id="KW-0862">Zinc</keyword>
<accession>A0AA39C649</accession>
<dbReference type="InterPro" id="IPR008584">
    <property type="entry name" value="CXXC_Zn-binding_euk"/>
</dbReference>
<dbReference type="SUPFAM" id="SSF141678">
    <property type="entry name" value="MAL13P1.257-like"/>
    <property type="match status" value="1"/>
</dbReference>
<name>A0AA39C649_9HYME</name>
<keyword evidence="5" id="KW-1185">Reference proteome</keyword>
<protein>
    <recommendedName>
        <fullName evidence="6">CXXC motif containing zinc binding protein</fullName>
    </recommendedName>
</protein>
<dbReference type="PANTHER" id="PTHR12857">
    <property type="entry name" value="CXXC MOTIF CONTAINING ZINC BINDING PROTEIN"/>
    <property type="match status" value="1"/>
</dbReference>
<dbReference type="Proteomes" id="UP001168990">
    <property type="component" value="Unassembled WGS sequence"/>
</dbReference>
<dbReference type="Pfam" id="PF05907">
    <property type="entry name" value="CXXC_Zn-b_euk"/>
    <property type="match status" value="1"/>
</dbReference>
<comment type="caution">
    <text evidence="4">The sequence shown here is derived from an EMBL/GenBank/DDBJ whole genome shotgun (WGS) entry which is preliminary data.</text>
</comment>
<dbReference type="AlphaFoldDB" id="A0AA39C649"/>
<evidence type="ECO:0000313" key="4">
    <source>
        <dbReference type="EMBL" id="KAK0158472.1"/>
    </source>
</evidence>
<organism evidence="4 5">
    <name type="scientific">Microctonus aethiopoides</name>
    <dbReference type="NCBI Taxonomy" id="144406"/>
    <lineage>
        <taxon>Eukaryota</taxon>
        <taxon>Metazoa</taxon>
        <taxon>Ecdysozoa</taxon>
        <taxon>Arthropoda</taxon>
        <taxon>Hexapoda</taxon>
        <taxon>Insecta</taxon>
        <taxon>Pterygota</taxon>
        <taxon>Neoptera</taxon>
        <taxon>Endopterygota</taxon>
        <taxon>Hymenoptera</taxon>
        <taxon>Apocrita</taxon>
        <taxon>Ichneumonoidea</taxon>
        <taxon>Braconidae</taxon>
        <taxon>Euphorinae</taxon>
        <taxon>Microctonus</taxon>
    </lineage>
</organism>
<dbReference type="EMBL" id="JAQQBS010001424">
    <property type="protein sequence ID" value="KAK0158472.1"/>
    <property type="molecule type" value="Genomic_DNA"/>
</dbReference>
<dbReference type="PANTHER" id="PTHR12857:SF0">
    <property type="entry name" value="CXXC MOTIF CONTAINING ZINC BINDING PROTEIN"/>
    <property type="match status" value="1"/>
</dbReference>
<evidence type="ECO:0000256" key="2">
    <source>
        <dbReference type="ARBA" id="ARBA00022723"/>
    </source>
</evidence>
<sequence length="161" mass="18527">MVKIALQVKANLENVEELKPLGPDFRWCFKFTCSNCGEKSEKWNYLSLSDEISAQHERDTHNFSSKCKLCSRVNTVTIIPESINSYTADDQNKFKTLVILDCRGIEPCDFSAREGWLAKTIDNGKTFDDVDLSEGEWADYCDKTNQPVGIYEIEHKFERIK</sequence>
<evidence type="ECO:0000256" key="3">
    <source>
        <dbReference type="ARBA" id="ARBA00022833"/>
    </source>
</evidence>
<gene>
    <name evidence="4" type="ORF">PV328_009469</name>
</gene>
<keyword evidence="2" id="KW-0479">Metal-binding</keyword>
<evidence type="ECO:0000256" key="1">
    <source>
        <dbReference type="ARBA" id="ARBA00007818"/>
    </source>
</evidence>